<proteinExistence type="predicted"/>
<dbReference type="PANTHER" id="PTHR34257">
    <property type="entry name" value="ADAPTER PROTEIN CIKS"/>
    <property type="match status" value="1"/>
</dbReference>
<evidence type="ECO:0000256" key="3">
    <source>
        <dbReference type="ARBA" id="ARBA00022679"/>
    </source>
</evidence>
<evidence type="ECO:0000313" key="15">
    <source>
        <dbReference type="Proteomes" id="UP000264800"/>
    </source>
</evidence>
<dbReference type="GO" id="GO:0061630">
    <property type="term" value="F:ubiquitin protein ligase activity"/>
    <property type="evidence" value="ECO:0007669"/>
    <property type="project" value="UniProtKB-EC"/>
</dbReference>
<dbReference type="PANTHER" id="PTHR34257:SF4">
    <property type="entry name" value="ADAPTER PROTEIN CIKS"/>
    <property type="match status" value="1"/>
</dbReference>
<dbReference type="CTD" id="606616"/>
<keyword evidence="5" id="KW-0395">Inflammatory response</keyword>
<evidence type="ECO:0000256" key="11">
    <source>
        <dbReference type="ARBA" id="ARBA00078673"/>
    </source>
</evidence>
<feature type="domain" description="SEFIR" evidence="13">
    <location>
        <begin position="278"/>
        <end position="415"/>
    </location>
</feature>
<dbReference type="Proteomes" id="UP000264800">
    <property type="component" value="Unplaced"/>
</dbReference>
<keyword evidence="15" id="KW-1185">Reference proteome</keyword>
<dbReference type="AlphaFoldDB" id="A0A3Q3AY36"/>
<dbReference type="GeneTree" id="ENSGT00940000164609"/>
<dbReference type="OMA" id="EMDERMT"/>
<evidence type="ECO:0000256" key="8">
    <source>
        <dbReference type="ARBA" id="ARBA00075327"/>
    </source>
</evidence>
<comment type="subunit">
    <text evidence="6">Interacts with IKBKG/NF-kappa B essential modulator, with CHUK/IKK-alpha and with IKBKB/IKK-beta. Interacts with TRAF6; this interaction is direct. Interacts with IL17RA and IL17RC. Interacts with IL17RB.</text>
</comment>
<dbReference type="PROSITE" id="PS51534">
    <property type="entry name" value="SEFIR"/>
    <property type="match status" value="1"/>
</dbReference>
<evidence type="ECO:0000256" key="9">
    <source>
        <dbReference type="ARBA" id="ARBA00076636"/>
    </source>
</evidence>
<protein>
    <recommendedName>
        <fullName evidence="7">E3 ubiquitin ligase TRAF3IP2</fullName>
        <ecNumber evidence="2">2.3.2.27</ecNumber>
    </recommendedName>
    <alternativeName>
        <fullName evidence="8">Adapter protein CIKS</fullName>
    </alternativeName>
    <alternativeName>
        <fullName evidence="9">Connection to IKK and SAPK/JNK</fullName>
    </alternativeName>
    <alternativeName>
        <fullName evidence="12">E3 ubiquitin-protein ligase CIKS</fullName>
    </alternativeName>
    <alternativeName>
        <fullName evidence="10">Nuclear factor NF-kappa-B activator 1</fullName>
    </alternativeName>
    <alternativeName>
        <fullName evidence="11">TRAF3-interacting protein 2</fullName>
    </alternativeName>
</protein>
<dbReference type="GO" id="GO:0038173">
    <property type="term" value="P:interleukin-17A-mediated signaling pathway"/>
    <property type="evidence" value="ECO:0007669"/>
    <property type="project" value="UniProtKB-ARBA"/>
</dbReference>
<dbReference type="RefSeq" id="XP_037837610.1">
    <property type="nucleotide sequence ID" value="XM_037981682.1"/>
</dbReference>
<keyword evidence="3" id="KW-0808">Transferase</keyword>
<evidence type="ECO:0000313" key="14">
    <source>
        <dbReference type="Ensembl" id="ENSKMAP00000021450.1"/>
    </source>
</evidence>
<dbReference type="FunFam" id="3.40.50.11530:FF:000007">
    <property type="entry name" value="adapter protein CIKS isoform X3"/>
    <property type="match status" value="1"/>
</dbReference>
<dbReference type="KEGG" id="kmr:108248895"/>
<dbReference type="InterPro" id="IPR053047">
    <property type="entry name" value="E3_ubiq_ligase_TRAF3IP2"/>
</dbReference>
<dbReference type="GO" id="GO:0005737">
    <property type="term" value="C:cytoplasm"/>
    <property type="evidence" value="ECO:0007669"/>
    <property type="project" value="UniProtKB-ARBA"/>
</dbReference>
<dbReference type="GO" id="GO:0006959">
    <property type="term" value="P:humoral immune response"/>
    <property type="evidence" value="ECO:0007669"/>
    <property type="project" value="TreeGrafter"/>
</dbReference>
<dbReference type="GeneID" id="108248895"/>
<dbReference type="Ensembl" id="ENSKMAT00000021729.1">
    <property type="protein sequence ID" value="ENSKMAP00000021450.1"/>
    <property type="gene ID" value="ENSKMAG00000015942.1"/>
</dbReference>
<dbReference type="GO" id="GO:0097400">
    <property type="term" value="P:interleukin-17-mediated signaling pathway"/>
    <property type="evidence" value="ECO:0007669"/>
    <property type="project" value="UniProtKB-ARBA"/>
</dbReference>
<evidence type="ECO:0000256" key="10">
    <source>
        <dbReference type="ARBA" id="ARBA00078387"/>
    </source>
</evidence>
<comment type="catalytic activity">
    <reaction evidence="1">
        <text>S-ubiquitinyl-[E2 ubiquitin-conjugating enzyme]-L-cysteine + [acceptor protein]-L-lysine = [E2 ubiquitin-conjugating enzyme]-L-cysteine + N(6)-ubiquitinyl-[acceptor protein]-L-lysine.</text>
        <dbReference type="EC" id="2.3.2.27"/>
    </reaction>
</comment>
<sequence length="439" mass="49374">MDSLKVPCSHRSIPVEMDERMTAPGADVAWLPLCKHCSGNEETGREAENLGWEPPQRGLCDPGLRRPREDCYEHEAGAAHRAFLDPHLVPSAAAHPRQARPPHCADVSAHFARQQQPLYRQELLSDPRTGLGSHLNWTCGHSVEDAESLEPPLPLMSNICNRDAAPQYRTPPMPGPAPVERNRLGLIVRYPPASHHNNNYFLCNHDNPAGPHQEQQPQNPPVRPLLNNAPDVPCGFVPRCAHLPGDVMREVSVSSSGPAGPGAVTREVKRTISLPEECRNVFVTYSVDAAEEILPFIKFLISQGFNPAIDVFDTPIRRMGITKWMDRYLSDKSVLIIVVISPKYKEDVEGIGDDEHGLHTKYIHNQIQNEFIQQGCLNFRLVPVLFPNATKKHVPSWLQSTRIYRWPSDTQDLLLRLLREERYIVPQRGAYLTLTVRPL</sequence>
<evidence type="ECO:0000256" key="2">
    <source>
        <dbReference type="ARBA" id="ARBA00012483"/>
    </source>
</evidence>
<name>A0A3Q3AY36_KRYMA</name>
<reference evidence="14" key="1">
    <citation type="submission" date="2025-08" db="UniProtKB">
        <authorList>
            <consortium name="Ensembl"/>
        </authorList>
    </citation>
    <scope>IDENTIFICATION</scope>
</reference>
<dbReference type="OrthoDB" id="6021171at2759"/>
<evidence type="ECO:0000256" key="12">
    <source>
        <dbReference type="ARBA" id="ARBA00080040"/>
    </source>
</evidence>
<evidence type="ECO:0000256" key="6">
    <source>
        <dbReference type="ARBA" id="ARBA00064316"/>
    </source>
</evidence>
<dbReference type="Pfam" id="PF08357">
    <property type="entry name" value="SEFIR"/>
    <property type="match status" value="1"/>
</dbReference>
<accession>A0A3Q3AY36</accession>
<evidence type="ECO:0000259" key="13">
    <source>
        <dbReference type="PROSITE" id="PS51534"/>
    </source>
</evidence>
<dbReference type="Gene3D" id="3.40.50.11530">
    <property type="match status" value="1"/>
</dbReference>
<reference evidence="14" key="2">
    <citation type="submission" date="2025-09" db="UniProtKB">
        <authorList>
            <consortium name="Ensembl"/>
        </authorList>
    </citation>
    <scope>IDENTIFICATION</scope>
</reference>
<dbReference type="STRING" id="37003.ENSKMAP00000021450"/>
<evidence type="ECO:0000256" key="7">
    <source>
        <dbReference type="ARBA" id="ARBA00073304"/>
    </source>
</evidence>
<organism evidence="14 15">
    <name type="scientific">Kryptolebias marmoratus</name>
    <name type="common">Mangrove killifish</name>
    <name type="synonym">Rivulus marmoratus</name>
    <dbReference type="NCBI Taxonomy" id="37003"/>
    <lineage>
        <taxon>Eukaryota</taxon>
        <taxon>Metazoa</taxon>
        <taxon>Chordata</taxon>
        <taxon>Craniata</taxon>
        <taxon>Vertebrata</taxon>
        <taxon>Euteleostomi</taxon>
        <taxon>Actinopterygii</taxon>
        <taxon>Neopterygii</taxon>
        <taxon>Teleostei</taxon>
        <taxon>Neoteleostei</taxon>
        <taxon>Acanthomorphata</taxon>
        <taxon>Ovalentaria</taxon>
        <taxon>Atherinomorphae</taxon>
        <taxon>Cyprinodontiformes</taxon>
        <taxon>Rivulidae</taxon>
        <taxon>Kryptolebias</taxon>
    </lineage>
</organism>
<dbReference type="GO" id="GO:0000209">
    <property type="term" value="P:protein polyubiquitination"/>
    <property type="evidence" value="ECO:0007669"/>
    <property type="project" value="UniProtKB-ARBA"/>
</dbReference>
<keyword evidence="4" id="KW-0833">Ubl conjugation pathway</keyword>
<evidence type="ECO:0000256" key="1">
    <source>
        <dbReference type="ARBA" id="ARBA00000900"/>
    </source>
</evidence>
<evidence type="ECO:0000256" key="4">
    <source>
        <dbReference type="ARBA" id="ARBA00022786"/>
    </source>
</evidence>
<dbReference type="RefSeq" id="XP_017293429.1">
    <property type="nucleotide sequence ID" value="XM_017437940.3"/>
</dbReference>
<dbReference type="EC" id="2.3.2.27" evidence="2"/>
<dbReference type="GO" id="GO:0006954">
    <property type="term" value="P:inflammatory response"/>
    <property type="evidence" value="ECO:0007669"/>
    <property type="project" value="UniProtKB-KW"/>
</dbReference>
<dbReference type="InterPro" id="IPR013568">
    <property type="entry name" value="SEFIR_dom"/>
</dbReference>
<dbReference type="GO" id="GO:0043123">
    <property type="term" value="P:positive regulation of canonical NF-kappaB signal transduction"/>
    <property type="evidence" value="ECO:0007669"/>
    <property type="project" value="TreeGrafter"/>
</dbReference>
<evidence type="ECO:0000256" key="5">
    <source>
        <dbReference type="ARBA" id="ARBA00023198"/>
    </source>
</evidence>